<sequence length="127" mass="14028">MEQHPRLDELLTKVKLLMPNSQNNAGYDAIVEFTLEKVINDVANYTHLAIPELPEALDHTIIALCVQLITTHNFLGGGVTTSVNSINEGDTTVSFKSPADVYATLQGVNSLTDNYLAQLNNFRVVKW</sequence>
<name>A0A0R1YEL9_9LACO</name>
<accession>A0A0R1YEL9</accession>
<dbReference type="Proteomes" id="UP000051010">
    <property type="component" value="Unassembled WGS sequence"/>
</dbReference>
<dbReference type="EMBL" id="AZFZ01000071">
    <property type="protein sequence ID" value="KRM40786.1"/>
    <property type="molecule type" value="Genomic_DNA"/>
</dbReference>
<dbReference type="RefSeq" id="WP_056980751.1">
    <property type="nucleotide sequence ID" value="NZ_AZFZ01000071.1"/>
</dbReference>
<dbReference type="PATRIC" id="fig|1423786.4.peg.2786"/>
<protein>
    <submittedName>
        <fullName evidence="1">Uncharacterized protein</fullName>
    </submittedName>
</protein>
<evidence type="ECO:0000313" key="1">
    <source>
        <dbReference type="EMBL" id="KRM40786.1"/>
    </source>
</evidence>
<comment type="caution">
    <text evidence="1">The sequence shown here is derived from an EMBL/GenBank/DDBJ whole genome shotgun (WGS) entry which is preliminary data.</text>
</comment>
<reference evidence="1 2" key="1">
    <citation type="journal article" date="2015" name="Genome Announc.">
        <title>Expanding the biotechnology potential of lactobacilli through comparative genomics of 213 strains and associated genera.</title>
        <authorList>
            <person name="Sun Z."/>
            <person name="Harris H.M."/>
            <person name="McCann A."/>
            <person name="Guo C."/>
            <person name="Argimon S."/>
            <person name="Zhang W."/>
            <person name="Yang X."/>
            <person name="Jeffery I.B."/>
            <person name="Cooney J.C."/>
            <person name="Kagawa T.F."/>
            <person name="Liu W."/>
            <person name="Song Y."/>
            <person name="Salvetti E."/>
            <person name="Wrobel A."/>
            <person name="Rasinkangas P."/>
            <person name="Parkhill J."/>
            <person name="Rea M.C."/>
            <person name="O'Sullivan O."/>
            <person name="Ritari J."/>
            <person name="Douillard F.P."/>
            <person name="Paul Ross R."/>
            <person name="Yang R."/>
            <person name="Briner A.E."/>
            <person name="Felis G.E."/>
            <person name="de Vos W.M."/>
            <person name="Barrangou R."/>
            <person name="Klaenhammer T.R."/>
            <person name="Caufield P.W."/>
            <person name="Cui Y."/>
            <person name="Zhang H."/>
            <person name="O'Toole P.W."/>
        </authorList>
    </citation>
    <scope>NUCLEOTIDE SEQUENCE [LARGE SCALE GENOMIC DNA]</scope>
    <source>
        <strain evidence="1 2">DSM 18390</strain>
    </source>
</reference>
<organism evidence="1 2">
    <name type="scientific">Lentilactobacillus parafarraginis DSM 18390 = JCM 14109</name>
    <dbReference type="NCBI Taxonomy" id="1423786"/>
    <lineage>
        <taxon>Bacteria</taxon>
        <taxon>Bacillati</taxon>
        <taxon>Bacillota</taxon>
        <taxon>Bacilli</taxon>
        <taxon>Lactobacillales</taxon>
        <taxon>Lactobacillaceae</taxon>
        <taxon>Lentilactobacillus</taxon>
    </lineage>
</organism>
<gene>
    <name evidence="1" type="ORF">FD47_GL002660</name>
</gene>
<proteinExistence type="predicted"/>
<dbReference type="AlphaFoldDB" id="A0A0R1YEL9"/>
<evidence type="ECO:0000313" key="2">
    <source>
        <dbReference type="Proteomes" id="UP000051010"/>
    </source>
</evidence>